<feature type="domain" description="MYND-type" evidence="5">
    <location>
        <begin position="370"/>
        <end position="409"/>
    </location>
</feature>
<gene>
    <name evidence="6" type="ORF">C8R41DRAFT_807108</name>
</gene>
<dbReference type="Pfam" id="PF01753">
    <property type="entry name" value="zf-MYND"/>
    <property type="match status" value="1"/>
</dbReference>
<dbReference type="InterPro" id="IPR002893">
    <property type="entry name" value="Znf_MYND"/>
</dbReference>
<protein>
    <recommendedName>
        <fullName evidence="5">MYND-type domain-containing protein</fullName>
    </recommendedName>
</protein>
<dbReference type="Proteomes" id="UP001150217">
    <property type="component" value="Unassembled WGS sequence"/>
</dbReference>
<proteinExistence type="predicted"/>
<accession>A0ABQ8VY98</accession>
<evidence type="ECO:0000256" key="2">
    <source>
        <dbReference type="ARBA" id="ARBA00022771"/>
    </source>
</evidence>
<keyword evidence="2 4" id="KW-0863">Zinc-finger</keyword>
<evidence type="ECO:0000313" key="6">
    <source>
        <dbReference type="EMBL" id="KAJ4501367.1"/>
    </source>
</evidence>
<evidence type="ECO:0000256" key="1">
    <source>
        <dbReference type="ARBA" id="ARBA00022723"/>
    </source>
</evidence>
<keyword evidence="3" id="KW-0862">Zinc</keyword>
<keyword evidence="1" id="KW-0479">Metal-binding</keyword>
<evidence type="ECO:0000259" key="5">
    <source>
        <dbReference type="PROSITE" id="PS50865"/>
    </source>
</evidence>
<evidence type="ECO:0000313" key="7">
    <source>
        <dbReference type="Proteomes" id="UP001150217"/>
    </source>
</evidence>
<comment type="caution">
    <text evidence="6">The sequence shown here is derived from an EMBL/GenBank/DDBJ whole genome shotgun (WGS) entry which is preliminary data.</text>
</comment>
<dbReference type="Gene3D" id="6.10.140.2220">
    <property type="match status" value="1"/>
</dbReference>
<reference evidence="6" key="1">
    <citation type="submission" date="2022-08" db="EMBL/GenBank/DDBJ databases">
        <title>A Global Phylogenomic Analysis of the Shiitake Genus Lentinula.</title>
        <authorList>
            <consortium name="DOE Joint Genome Institute"/>
            <person name="Sierra-Patev S."/>
            <person name="Min B."/>
            <person name="Naranjo-Ortiz M."/>
            <person name="Looney B."/>
            <person name="Konkel Z."/>
            <person name="Slot J.C."/>
            <person name="Sakamoto Y."/>
            <person name="Steenwyk J.L."/>
            <person name="Rokas A."/>
            <person name="Carro J."/>
            <person name="Camarero S."/>
            <person name="Ferreira P."/>
            <person name="Molpeceres G."/>
            <person name="Ruiz-Duenas F.J."/>
            <person name="Serrano A."/>
            <person name="Henrissat B."/>
            <person name="Drula E."/>
            <person name="Hughes K.W."/>
            <person name="Mata J.L."/>
            <person name="Ishikawa N.K."/>
            <person name="Vargas-Isla R."/>
            <person name="Ushijima S."/>
            <person name="Smith C.A."/>
            <person name="Ahrendt S."/>
            <person name="Andreopoulos W."/>
            <person name="He G."/>
            <person name="Labutti K."/>
            <person name="Lipzen A."/>
            <person name="Ng V."/>
            <person name="Riley R."/>
            <person name="Sandor L."/>
            <person name="Barry K."/>
            <person name="Martinez A.T."/>
            <person name="Xiao Y."/>
            <person name="Gibbons J.G."/>
            <person name="Terashima K."/>
            <person name="Grigoriev I.V."/>
            <person name="Hibbett D.S."/>
        </authorList>
    </citation>
    <scope>NUCLEOTIDE SEQUENCE</scope>
    <source>
        <strain evidence="6">RHP3577 ss4</strain>
    </source>
</reference>
<dbReference type="EMBL" id="JANVFT010000002">
    <property type="protein sequence ID" value="KAJ4501367.1"/>
    <property type="molecule type" value="Genomic_DNA"/>
</dbReference>
<keyword evidence="7" id="KW-1185">Reference proteome</keyword>
<dbReference type="PROSITE" id="PS50865">
    <property type="entry name" value="ZF_MYND_2"/>
    <property type="match status" value="1"/>
</dbReference>
<evidence type="ECO:0000256" key="4">
    <source>
        <dbReference type="PROSITE-ProRule" id="PRU00134"/>
    </source>
</evidence>
<sequence length="610" mass="69727">MALGLQPKPGTRVTEDILSIRLPIRRSWPIIFSWLSFFTTFFVEHDFKFYDDLQPETGVPSLRTVAQLFCLLLSSNIIRPVEFRSTPGAAEMMVRVHMYVFTIRSSPDSSVQRPNRKSALEASECGLAFSDGILAEWDDFWEEIYGDVFTKLVQTRLSTIIVRTLAHLSQEERLNYGLLRSWFCALTDILGWSVTEPVFNEISHLPSARYTSVVLRRLSADASNPNRTLTPSQQTNLQAVWYHALEFLSESFHFGGYTNIILALKSGLLLTLWNLSLAAETHPWVIQSSITCPRYIDLVKLIAGSSMYRSVQRCLEKPLQTSPFADVDIDSVIPNMSLATLTVWRDFKLLCVSRMRLRKYLETKYSFCSNDKCTTNSPQVRLCNGCKVTLYCGLSCQKQHWRNGHRAECLQHIKDAEAHLPRPAQERDYNIIGCIIQTELWEDRDRLLREQSMYRDQHLADDSAVYINRIDLTTSDARASVWTLEEAKANTEFAEEDWNFLIQGFHTMLRHQPQIEGDSEEVGPIITAIFPHPGQPSYMNMILTRPKFEAQSDPLDNNNDPELDSETEIRTSVIENNVGLSRFPSLRMGGGRFLFPVLGVHIKGPKQQRG</sequence>
<evidence type="ECO:0000256" key="3">
    <source>
        <dbReference type="ARBA" id="ARBA00022833"/>
    </source>
</evidence>
<organism evidence="6 7">
    <name type="scientific">Lentinula lateritia</name>
    <dbReference type="NCBI Taxonomy" id="40482"/>
    <lineage>
        <taxon>Eukaryota</taxon>
        <taxon>Fungi</taxon>
        <taxon>Dikarya</taxon>
        <taxon>Basidiomycota</taxon>
        <taxon>Agaricomycotina</taxon>
        <taxon>Agaricomycetes</taxon>
        <taxon>Agaricomycetidae</taxon>
        <taxon>Agaricales</taxon>
        <taxon>Marasmiineae</taxon>
        <taxon>Omphalotaceae</taxon>
        <taxon>Lentinula</taxon>
    </lineage>
</organism>
<name>A0ABQ8VY98_9AGAR</name>
<dbReference type="SUPFAM" id="SSF144232">
    <property type="entry name" value="HIT/MYND zinc finger-like"/>
    <property type="match status" value="1"/>
</dbReference>